<gene>
    <name evidence="7" type="ORF">PPYR1160_LOCUS1893</name>
</gene>
<organism evidence="7">
    <name type="scientific">Pinguiococcus pyrenoidosus</name>
    <dbReference type="NCBI Taxonomy" id="172671"/>
    <lineage>
        <taxon>Eukaryota</taxon>
        <taxon>Sar</taxon>
        <taxon>Stramenopiles</taxon>
        <taxon>Ochrophyta</taxon>
        <taxon>Pinguiophyceae</taxon>
        <taxon>Pinguiochrysidales</taxon>
        <taxon>Pinguiochrysidaceae</taxon>
        <taxon>Pinguiococcus</taxon>
    </lineage>
</organism>
<keyword evidence="1 4" id="KW-0238">DNA-binding</keyword>
<dbReference type="SMART" id="SM00389">
    <property type="entry name" value="HOX"/>
    <property type="match status" value="1"/>
</dbReference>
<evidence type="ECO:0000256" key="1">
    <source>
        <dbReference type="ARBA" id="ARBA00023125"/>
    </source>
</evidence>
<dbReference type="InterPro" id="IPR001841">
    <property type="entry name" value="Znf_RING"/>
</dbReference>
<dbReference type="GO" id="GO:0005634">
    <property type="term" value="C:nucleus"/>
    <property type="evidence" value="ECO:0007669"/>
    <property type="project" value="UniProtKB-SubCell"/>
</dbReference>
<protein>
    <recommendedName>
        <fullName evidence="6">Homeobox domain-containing protein</fullName>
    </recommendedName>
</protein>
<dbReference type="InterPro" id="IPR001356">
    <property type="entry name" value="HD"/>
</dbReference>
<proteinExistence type="predicted"/>
<feature type="region of interest" description="Disordered" evidence="5">
    <location>
        <begin position="230"/>
        <end position="273"/>
    </location>
</feature>
<keyword evidence="2 4" id="KW-0371">Homeobox</keyword>
<dbReference type="Pfam" id="PF05920">
    <property type="entry name" value="Homeobox_KN"/>
    <property type="match status" value="1"/>
</dbReference>
<dbReference type="CDD" id="cd00086">
    <property type="entry name" value="homeodomain"/>
    <property type="match status" value="1"/>
</dbReference>
<dbReference type="InterPro" id="IPR050224">
    <property type="entry name" value="TALE_homeobox"/>
</dbReference>
<dbReference type="Gene3D" id="3.30.40.10">
    <property type="entry name" value="Zinc/RING finger domain, C3HC4 (zinc finger)"/>
    <property type="match status" value="1"/>
</dbReference>
<comment type="subcellular location">
    <subcellularLocation>
        <location evidence="4">Nucleus</location>
    </subcellularLocation>
</comment>
<dbReference type="Pfam" id="PF08914">
    <property type="entry name" value="Myb_Rap1"/>
    <property type="match status" value="1"/>
</dbReference>
<accession>A0A7R9Y9E2</accession>
<feature type="DNA-binding region" description="Homeobox" evidence="4">
    <location>
        <begin position="13"/>
        <end position="77"/>
    </location>
</feature>
<dbReference type="GO" id="GO:0006355">
    <property type="term" value="P:regulation of DNA-templated transcription"/>
    <property type="evidence" value="ECO:0007669"/>
    <property type="project" value="InterPro"/>
</dbReference>
<dbReference type="InterPro" id="IPR015010">
    <property type="entry name" value="TERF2IP_Myb"/>
</dbReference>
<dbReference type="InterPro" id="IPR013083">
    <property type="entry name" value="Znf_RING/FYVE/PHD"/>
</dbReference>
<dbReference type="PROSITE" id="PS50071">
    <property type="entry name" value="HOMEOBOX_2"/>
    <property type="match status" value="1"/>
</dbReference>
<dbReference type="InterPro" id="IPR008422">
    <property type="entry name" value="KN_HD"/>
</dbReference>
<feature type="domain" description="Homeobox" evidence="6">
    <location>
        <begin position="11"/>
        <end position="76"/>
    </location>
</feature>
<feature type="compositionally biased region" description="Low complexity" evidence="5">
    <location>
        <begin position="645"/>
        <end position="656"/>
    </location>
</feature>
<dbReference type="AlphaFoldDB" id="A0A7R9Y9E2"/>
<dbReference type="SUPFAM" id="SSF46689">
    <property type="entry name" value="Homeodomain-like"/>
    <property type="match status" value="2"/>
</dbReference>
<evidence type="ECO:0000256" key="2">
    <source>
        <dbReference type="ARBA" id="ARBA00023155"/>
    </source>
</evidence>
<reference evidence="7" key="1">
    <citation type="submission" date="2021-01" db="EMBL/GenBank/DDBJ databases">
        <authorList>
            <person name="Corre E."/>
            <person name="Pelletier E."/>
            <person name="Niang G."/>
            <person name="Scheremetjew M."/>
            <person name="Finn R."/>
            <person name="Kale V."/>
            <person name="Holt S."/>
            <person name="Cochrane G."/>
            <person name="Meng A."/>
            <person name="Brown T."/>
            <person name="Cohen L."/>
        </authorList>
    </citation>
    <scope>NUCLEOTIDE SEQUENCE</scope>
    <source>
        <strain evidence="7">CCMP2078</strain>
    </source>
</reference>
<dbReference type="Gene3D" id="1.10.10.60">
    <property type="entry name" value="Homeodomain-like"/>
    <property type="match status" value="2"/>
</dbReference>
<dbReference type="CDD" id="cd11655">
    <property type="entry name" value="rap1_myb-like"/>
    <property type="match status" value="1"/>
</dbReference>
<feature type="region of interest" description="Disordered" evidence="5">
    <location>
        <begin position="644"/>
        <end position="671"/>
    </location>
</feature>
<evidence type="ECO:0000259" key="6">
    <source>
        <dbReference type="PROSITE" id="PS50071"/>
    </source>
</evidence>
<evidence type="ECO:0000256" key="4">
    <source>
        <dbReference type="PROSITE-ProRule" id="PRU00108"/>
    </source>
</evidence>
<evidence type="ECO:0000256" key="5">
    <source>
        <dbReference type="SAM" id="MobiDB-lite"/>
    </source>
</evidence>
<sequence>MDDGQTARSLPGRNPKPRELPAEAVEVLKQWLFSPEHFHNPYPTHEETADLSQRTGLKRIQIKNWFVNARRRCWKRAKANQQNALTSGAVGSVPVGTMGFTTPNAADHELSLAKGGGVMDMATVFNVKQGDHGVAAQGLAYHALPQHGMKPDYRSAYQGGAAVSALGSAVYEAQPMQRVFQIPPKSTMASSGPYLNTMLSIAPKMSQSRGSFQNVTFTMPNGMQPTFNISPSMGMGKPPKKEDLKAAGMPGAISSQGATNQKRPRNPNQPSWARYTPIEDRVLLDWAKTHHWKSPKGVKLWKELSQKWSTVAPNLPQRPWQSLRDRYLRLVHERKKKGKGDSKRAKVAVHDTHGVAASSDSRGSSSSALQLFASSDRMLHPNLSNSTESYGAGMPTRANPIVVRPDTRCAICNIDSSIEPVDGILRPCGHIVHVRCFFKCNQDFVRRSSQMQPDGVAGGESGPVPVPRCPVCNAEVLDCDSVQILASSDKAAPPAGRGIVQALECLDKVEPVPDMSAHPFMSALPSKYEEDASLRADVKDGQDDELFARFERASIDVWRVRLVKNTCAELLAKEEARIASVQDQLPDDLVDRSEQIKQNFSDAYAQIESQAISLGSSWRKPRSESMDSVGDKLEKDVMDAGNTFSKDSISSSVTDSCAPTPSQSMDFFGGGAGGAAGGSEGFTTTEQMEKACQVYVSFVELYCNTIHDLRQIK</sequence>
<feature type="compositionally biased region" description="Polar residues" evidence="5">
    <location>
        <begin position="253"/>
        <end position="271"/>
    </location>
</feature>
<keyword evidence="3 4" id="KW-0539">Nucleus</keyword>
<dbReference type="EMBL" id="HBEA01002558">
    <property type="protein sequence ID" value="CAD8252401.1"/>
    <property type="molecule type" value="Transcribed_RNA"/>
</dbReference>
<dbReference type="GO" id="GO:0003677">
    <property type="term" value="F:DNA binding"/>
    <property type="evidence" value="ECO:0007669"/>
    <property type="project" value="UniProtKB-UniRule"/>
</dbReference>
<evidence type="ECO:0000313" key="7">
    <source>
        <dbReference type="EMBL" id="CAD8252401.1"/>
    </source>
</evidence>
<name>A0A7R9Y9E2_9STRA</name>
<dbReference type="PANTHER" id="PTHR11850">
    <property type="entry name" value="HOMEOBOX PROTEIN TRANSCRIPTION FACTORS"/>
    <property type="match status" value="1"/>
</dbReference>
<evidence type="ECO:0000256" key="3">
    <source>
        <dbReference type="ARBA" id="ARBA00023242"/>
    </source>
</evidence>
<dbReference type="InterPro" id="IPR009057">
    <property type="entry name" value="Homeodomain-like_sf"/>
</dbReference>
<dbReference type="SMART" id="SM00184">
    <property type="entry name" value="RING"/>
    <property type="match status" value="1"/>
</dbReference>
<feature type="region of interest" description="Disordered" evidence="5">
    <location>
        <begin position="1"/>
        <end position="20"/>
    </location>
</feature>